<dbReference type="PANTHER" id="PTHR34219">
    <property type="entry name" value="IRON-REGULATED INNER MEMBRANE PROTEIN-RELATED"/>
    <property type="match status" value="1"/>
</dbReference>
<dbReference type="Proteomes" id="UP000594836">
    <property type="component" value="Chromosome"/>
</dbReference>
<evidence type="ECO:0000313" key="4">
    <source>
        <dbReference type="EMBL" id="QPT09594.1"/>
    </source>
</evidence>
<protein>
    <submittedName>
        <fullName evidence="4">PepSY domain-containing protein</fullName>
    </submittedName>
</protein>
<dbReference type="AlphaFoldDB" id="A0A7Y2KLJ7"/>
<dbReference type="EMBL" id="CP065713">
    <property type="protein sequence ID" value="QPT09594.1"/>
    <property type="molecule type" value="Genomic_DNA"/>
</dbReference>
<reference evidence="3 5" key="1">
    <citation type="submission" date="2020-05" db="EMBL/GenBank/DDBJ databases">
        <title>Draft Genome Sequences of Sphingomonas sp. Isolated from the International Space Station.</title>
        <authorList>
            <person name="Bijlani S."/>
            <person name="Singh N.K."/>
            <person name="Mason C.E."/>
            <person name="Wang C.C."/>
            <person name="Venkateswaran K."/>
        </authorList>
    </citation>
    <scope>NUCLEOTIDE SEQUENCE [LARGE SCALE GENOMIC DNA]</scope>
    <source>
        <strain evidence="3 5">FKI-L5-BR-P1</strain>
    </source>
</reference>
<accession>A0A7Y2KLJ7</accession>
<dbReference type="InterPro" id="IPR005625">
    <property type="entry name" value="PepSY-ass_TM"/>
</dbReference>
<evidence type="ECO:0000313" key="3">
    <source>
        <dbReference type="EMBL" id="NNG56218.1"/>
    </source>
</evidence>
<evidence type="ECO:0000256" key="1">
    <source>
        <dbReference type="SAM" id="MobiDB-lite"/>
    </source>
</evidence>
<feature type="transmembrane region" description="Helical" evidence="2">
    <location>
        <begin position="251"/>
        <end position="274"/>
    </location>
</feature>
<organism evidence="3 5">
    <name type="scientific">Sphingomonas paucimobilis</name>
    <name type="common">Pseudomonas paucimobilis</name>
    <dbReference type="NCBI Taxonomy" id="13689"/>
    <lineage>
        <taxon>Bacteria</taxon>
        <taxon>Pseudomonadati</taxon>
        <taxon>Pseudomonadota</taxon>
        <taxon>Alphaproteobacteria</taxon>
        <taxon>Sphingomonadales</taxon>
        <taxon>Sphingomonadaceae</taxon>
        <taxon>Sphingomonas</taxon>
    </lineage>
</organism>
<dbReference type="Proteomes" id="UP000550136">
    <property type="component" value="Unassembled WGS sequence"/>
</dbReference>
<keyword evidence="2" id="KW-0472">Membrane</keyword>
<feature type="region of interest" description="Disordered" evidence="1">
    <location>
        <begin position="374"/>
        <end position="414"/>
    </location>
</feature>
<evidence type="ECO:0000256" key="2">
    <source>
        <dbReference type="SAM" id="Phobius"/>
    </source>
</evidence>
<reference evidence="4 6" key="2">
    <citation type="submission" date="2020-12" db="EMBL/GenBank/DDBJ databases">
        <title>FDA dAtabase for Regulatory Grade micrObial Sequences (FDA-ARGOS): Supporting development and validation of Infectious Disease Dx tests.</title>
        <authorList>
            <person name="Sproer C."/>
            <person name="Gronow S."/>
            <person name="Severitt S."/>
            <person name="Schroder I."/>
            <person name="Tallon L."/>
            <person name="Sadzewicz L."/>
            <person name="Zhao X."/>
            <person name="Boylan J."/>
            <person name="Ott S."/>
            <person name="Bowen H."/>
            <person name="Vavikolanu K."/>
            <person name="Mehta A."/>
            <person name="Aluvathingal J."/>
            <person name="Nadendla S."/>
            <person name="Lowell S."/>
            <person name="Myers T."/>
            <person name="Yan Y."/>
            <person name="Sichtig H."/>
        </authorList>
    </citation>
    <scope>NUCLEOTIDE SEQUENCE [LARGE SCALE GENOMIC DNA]</scope>
    <source>
        <strain evidence="4 6">FDAARGOS_881</strain>
    </source>
</reference>
<feature type="transmembrane region" description="Helical" evidence="2">
    <location>
        <begin position="209"/>
        <end position="230"/>
    </location>
</feature>
<sequence>MRRSDRSWGKAALRLAFLTHRWAGIVACLFFAMWFASGLVMLYVPYPSLSPAQSWARAQPIDWARVTTGPGESGRRITLEMRGDLPVWRIETVEGETHIISAQAGRKPANVDADYARRVAARFSSAPVDSVERIGDDQWTVAGGFDRHRPLWKATLADAGGSVLYISSLTGQPVQRTTRTQRFWNWLGSVPHWLYPTVLRRDNAAWRQVVMWVSGPCIAVALTGMWIGILRMRIGRRRYRGGRITPYRGWMMWHHVSGLLGGVVLTTWIVSGWLSVDPGRAFAGGRAPEAAAHAYAGRTGVSVDKDRLARLAGNARSVEWSGDGGLKRIAIDRASPHPRWLDQASLAAIDMHHILPCKGRWQAEGLTEGCPGRRGQVLRRPGTPLHHASHGPPPLAGEERRAADERRSAPAPARPVEEVASAAMLVPQGRMIAVERLSRPDFYWTDAARLPLLRLRFDDAARTWLYIDPMSGALVQRQDATRRAYRWVYTLLHTWDWPWLTTRRPAWDAWMWFWSIAGLVMSASGVVIGWRRLRRPARREA</sequence>
<evidence type="ECO:0000313" key="5">
    <source>
        <dbReference type="Proteomes" id="UP000550136"/>
    </source>
</evidence>
<dbReference type="EMBL" id="JABEOU010000008">
    <property type="protein sequence ID" value="NNG56218.1"/>
    <property type="molecule type" value="Genomic_DNA"/>
</dbReference>
<dbReference type="PANTHER" id="PTHR34219:SF6">
    <property type="entry name" value="BLR3280 PROTEIN"/>
    <property type="match status" value="1"/>
</dbReference>
<proteinExistence type="predicted"/>
<dbReference type="RefSeq" id="WP_007405498.1">
    <property type="nucleotide sequence ID" value="NZ_AP023323.1"/>
</dbReference>
<gene>
    <name evidence="3" type="ORF">HKX06_02295</name>
    <name evidence="4" type="ORF">I6G38_04810</name>
</gene>
<name>A0A7Y2KLJ7_SPHPI</name>
<feature type="transmembrane region" description="Helical" evidence="2">
    <location>
        <begin position="21"/>
        <end position="44"/>
    </location>
</feature>
<keyword evidence="2" id="KW-1133">Transmembrane helix</keyword>
<feature type="transmembrane region" description="Helical" evidence="2">
    <location>
        <begin position="510"/>
        <end position="530"/>
    </location>
</feature>
<dbReference type="GeneID" id="78527758"/>
<feature type="compositionally biased region" description="Basic and acidic residues" evidence="1">
    <location>
        <begin position="397"/>
        <end position="408"/>
    </location>
</feature>
<keyword evidence="2" id="KW-0812">Transmembrane</keyword>
<evidence type="ECO:0000313" key="6">
    <source>
        <dbReference type="Proteomes" id="UP000594836"/>
    </source>
</evidence>